<sequence>MTNLATQLNGQGDEVPAIYVADLADYNGGILRGKWIEIDEDTTVEELEEEIAEMLAVKGHEEYAIHDYSNFPGTGELGEYPNLGTVIEVAEAVHEHGYSLVSAFLSYFMIDELPRLEERFLGIHDSVEDYAREYIDDGVDLGPSVGLLASYFDYAAYGRDLEINGDIVALDLLNSGGQVAIFRPD</sequence>
<gene>
    <name evidence="1" type="ORF">DYY88_14535</name>
</gene>
<protein>
    <submittedName>
        <fullName evidence="1">Antirestriction protein ArdA</fullName>
    </submittedName>
</protein>
<dbReference type="EMBL" id="QVFV01000003">
    <property type="protein sequence ID" value="RZM77789.1"/>
    <property type="molecule type" value="Genomic_DNA"/>
</dbReference>
<dbReference type="AlphaFoldDB" id="A0A4Q7E6W3"/>
<dbReference type="Gene3D" id="1.10.10.1190">
    <property type="entry name" value="Antirestriction protein ArdA, domain 3"/>
    <property type="match status" value="1"/>
</dbReference>
<evidence type="ECO:0000313" key="1">
    <source>
        <dbReference type="EMBL" id="RZM77789.1"/>
    </source>
</evidence>
<proteinExistence type="predicted"/>
<dbReference type="InterPro" id="IPR041893">
    <property type="entry name" value="ArdA_dom3"/>
</dbReference>
<reference evidence="1 2" key="1">
    <citation type="submission" date="2018-11" db="EMBL/GenBank/DDBJ databases">
        <title>Whole genome sequencing of an environmental sample.</title>
        <authorList>
            <person name="Sarangi A.N."/>
            <person name="Singh D."/>
            <person name="Tripathy S."/>
        </authorList>
    </citation>
    <scope>NUCLEOTIDE SEQUENCE [LARGE SCALE GENOMIC DNA]</scope>
    <source>
        <strain evidence="1 2">Lakshadweep</strain>
    </source>
</reference>
<comment type="caution">
    <text evidence="1">The sequence shown here is derived from an EMBL/GenBank/DDBJ whole genome shotgun (WGS) entry which is preliminary data.</text>
</comment>
<dbReference type="InterPro" id="IPR009899">
    <property type="entry name" value="ArdA"/>
</dbReference>
<keyword evidence="2" id="KW-1185">Reference proteome</keyword>
<dbReference type="InterPro" id="IPR041895">
    <property type="entry name" value="ArdA_dom1"/>
</dbReference>
<evidence type="ECO:0000313" key="2">
    <source>
        <dbReference type="Proteomes" id="UP000292459"/>
    </source>
</evidence>
<dbReference type="Gene3D" id="3.10.20.480">
    <property type="entry name" value="Antirestriction protein ArdA, domain 1"/>
    <property type="match status" value="1"/>
</dbReference>
<dbReference type="RefSeq" id="WP_044151210.1">
    <property type="nucleotide sequence ID" value="NZ_QVFV01000003.1"/>
</dbReference>
<name>A0A4Q7E6W3_9CYAN</name>
<organism evidence="1 2">
    <name type="scientific">Leptolyngbya iicbica LK</name>
    <dbReference type="NCBI Taxonomy" id="2294035"/>
    <lineage>
        <taxon>Bacteria</taxon>
        <taxon>Bacillati</taxon>
        <taxon>Cyanobacteriota</taxon>
        <taxon>Cyanophyceae</taxon>
        <taxon>Leptolyngbyales</taxon>
        <taxon>Leptolyngbyaceae</taxon>
        <taxon>Leptolyngbya group</taxon>
        <taxon>Leptolyngbya</taxon>
        <taxon>Leptolyngbya iicbica</taxon>
    </lineage>
</organism>
<accession>A0A4Q7E6W3</accession>
<dbReference type="Proteomes" id="UP000292459">
    <property type="component" value="Unassembled WGS sequence"/>
</dbReference>
<dbReference type="OrthoDB" id="944647at2"/>
<dbReference type="Pfam" id="PF07275">
    <property type="entry name" value="ArdA"/>
    <property type="match status" value="1"/>
</dbReference>